<accession>A0A4Z1HC40</accession>
<dbReference type="OrthoDB" id="5318346at2759"/>
<sequence>MVHPSEKTEAEKLVGMLAIHAEMTREWKASKFHAVQKEWLEKTIFPLKLVVDSALSMGVGSIQGDTNGSYKYDENYGSRDEESGEDIHNLSQVVGFECWIDILRQKFDIPSSKVYFQDPGFTDLEKSFITSLGHTVLEHPQAFKILTRRTFLCSCRLYKDVVAACFSAAMPDLAVMSPLWMDSWVTSPYYEAGPDYNRLVFHESRMWSGLIEQHRMRRTLRRYARTHLSQKQGPIFERTREADLKDISIDRLMHSWLQDVEWYWTPNDLSVIGDIGEPINQEVWRFLPGIYGVIDSLGGGMEYVEMAIEMQRRRREESPLDEIPSGSEWEYEGKEDEPEPEPDPDPETEPEPEPEPKPDKPLPSQKITPRSPPYRDSYRGNKRRLTRIRKLRAYRDDGTVNFL</sequence>
<evidence type="ECO:0000313" key="3">
    <source>
        <dbReference type="EMBL" id="TGO46385.1"/>
    </source>
</evidence>
<feature type="compositionally biased region" description="Basic residues" evidence="1">
    <location>
        <begin position="380"/>
        <end position="390"/>
    </location>
</feature>
<dbReference type="EMBL" id="PQXN01000326">
    <property type="protein sequence ID" value="TGO46385.1"/>
    <property type="molecule type" value="Genomic_DNA"/>
</dbReference>
<reference evidence="3 4" key="1">
    <citation type="submission" date="2017-12" db="EMBL/GenBank/DDBJ databases">
        <title>Comparative genomics of Botrytis spp.</title>
        <authorList>
            <person name="Valero-Jimenez C.A."/>
            <person name="Tapia P."/>
            <person name="Veloso J."/>
            <person name="Silva-Moreno E."/>
            <person name="Staats M."/>
            <person name="Valdes J.H."/>
            <person name="Van Kan J.A.L."/>
        </authorList>
    </citation>
    <scope>NUCLEOTIDE SEQUENCE [LARGE SCALE GENOMIC DNA]</scope>
    <source>
        <strain evidence="3 4">MUCL11595</strain>
    </source>
</reference>
<dbReference type="Pfam" id="PF07985">
    <property type="entry name" value="SRR1"/>
    <property type="match status" value="1"/>
</dbReference>
<evidence type="ECO:0000259" key="2">
    <source>
        <dbReference type="Pfam" id="PF07985"/>
    </source>
</evidence>
<gene>
    <name evidence="3" type="ORF">BCON_0328g00010</name>
</gene>
<name>A0A4Z1HC40_9HELO</name>
<dbReference type="PANTHER" id="PTHR42080:SF1">
    <property type="entry name" value="SRR1-LIKE DOMAIN-CONTAINING PROTEIN"/>
    <property type="match status" value="1"/>
</dbReference>
<evidence type="ECO:0000313" key="4">
    <source>
        <dbReference type="Proteomes" id="UP000297527"/>
    </source>
</evidence>
<dbReference type="Proteomes" id="UP000297527">
    <property type="component" value="Unassembled WGS sequence"/>
</dbReference>
<protein>
    <recommendedName>
        <fullName evidence="2">SRR1-like domain-containing protein</fullName>
    </recommendedName>
</protein>
<dbReference type="PANTHER" id="PTHR42080">
    <property type="entry name" value="SRR1 DOMAIN-CONTAINING PROTEIN"/>
    <property type="match status" value="1"/>
</dbReference>
<evidence type="ECO:0000256" key="1">
    <source>
        <dbReference type="SAM" id="MobiDB-lite"/>
    </source>
</evidence>
<keyword evidence="4" id="KW-1185">Reference proteome</keyword>
<comment type="caution">
    <text evidence="3">The sequence shown here is derived from an EMBL/GenBank/DDBJ whole genome shotgun (WGS) entry which is preliminary data.</text>
</comment>
<feature type="region of interest" description="Disordered" evidence="1">
    <location>
        <begin position="312"/>
        <end position="390"/>
    </location>
</feature>
<proteinExistence type="predicted"/>
<organism evidence="3 4">
    <name type="scientific">Botryotinia convoluta</name>
    <dbReference type="NCBI Taxonomy" id="54673"/>
    <lineage>
        <taxon>Eukaryota</taxon>
        <taxon>Fungi</taxon>
        <taxon>Dikarya</taxon>
        <taxon>Ascomycota</taxon>
        <taxon>Pezizomycotina</taxon>
        <taxon>Leotiomycetes</taxon>
        <taxon>Helotiales</taxon>
        <taxon>Sclerotiniaceae</taxon>
        <taxon>Botryotinia</taxon>
    </lineage>
</organism>
<dbReference type="AlphaFoldDB" id="A0A4Z1HC40"/>
<dbReference type="InterPro" id="IPR012942">
    <property type="entry name" value="SRR1-like"/>
</dbReference>
<feature type="compositionally biased region" description="Acidic residues" evidence="1">
    <location>
        <begin position="329"/>
        <end position="353"/>
    </location>
</feature>
<feature type="domain" description="SRR1-like" evidence="2">
    <location>
        <begin position="103"/>
        <end position="167"/>
    </location>
</feature>